<evidence type="ECO:0000313" key="1">
    <source>
        <dbReference type="EMBL" id="OWZ23024.1"/>
    </source>
</evidence>
<reference evidence="2" key="1">
    <citation type="submission" date="2017-03" db="EMBL/GenBank/DDBJ databases">
        <title>Phytopthora megakarya and P. palmivora, two closely related causual agents of cacao black pod achieved similar genome size and gene model numbers by different mechanisms.</title>
        <authorList>
            <person name="Ali S."/>
            <person name="Shao J."/>
            <person name="Larry D.J."/>
            <person name="Kronmiller B."/>
            <person name="Shen D."/>
            <person name="Strem M.D."/>
            <person name="Melnick R.L."/>
            <person name="Guiltinan M.J."/>
            <person name="Tyler B.M."/>
            <person name="Meinhardt L.W."/>
            <person name="Bailey B.A."/>
        </authorList>
    </citation>
    <scope>NUCLEOTIDE SEQUENCE [LARGE SCALE GENOMIC DNA]</scope>
    <source>
        <strain evidence="2">zdho120</strain>
    </source>
</reference>
<accession>A0A225WYV6</accession>
<dbReference type="AlphaFoldDB" id="A0A225WYV6"/>
<sequence>MQYQCNNPVLYVGECYSKYYELILLLLSNIMESITVTGSPGEVASFVVLIRHPV</sequence>
<evidence type="ECO:0000313" key="2">
    <source>
        <dbReference type="Proteomes" id="UP000198211"/>
    </source>
</evidence>
<organism evidence="1 2">
    <name type="scientific">Phytophthora megakarya</name>
    <dbReference type="NCBI Taxonomy" id="4795"/>
    <lineage>
        <taxon>Eukaryota</taxon>
        <taxon>Sar</taxon>
        <taxon>Stramenopiles</taxon>
        <taxon>Oomycota</taxon>
        <taxon>Peronosporomycetes</taxon>
        <taxon>Peronosporales</taxon>
        <taxon>Peronosporaceae</taxon>
        <taxon>Phytophthora</taxon>
    </lineage>
</organism>
<protein>
    <submittedName>
        <fullName evidence="1">Uncharacterized protein</fullName>
    </submittedName>
</protein>
<dbReference type="Proteomes" id="UP000198211">
    <property type="component" value="Unassembled WGS sequence"/>
</dbReference>
<proteinExistence type="predicted"/>
<dbReference type="EMBL" id="NBNE01000091">
    <property type="protein sequence ID" value="OWZ23024.1"/>
    <property type="molecule type" value="Genomic_DNA"/>
</dbReference>
<keyword evidence="2" id="KW-1185">Reference proteome</keyword>
<gene>
    <name evidence="1" type="ORF">PHMEG_0002172</name>
</gene>
<name>A0A225WYV6_9STRA</name>
<comment type="caution">
    <text evidence="1">The sequence shown here is derived from an EMBL/GenBank/DDBJ whole genome shotgun (WGS) entry which is preliminary data.</text>
</comment>